<dbReference type="EMBL" id="JADKIO010000012">
    <property type="protein sequence ID" value="MBK9797812.1"/>
    <property type="molecule type" value="Genomic_DNA"/>
</dbReference>
<evidence type="ECO:0000313" key="3">
    <source>
        <dbReference type="Proteomes" id="UP000886657"/>
    </source>
</evidence>
<evidence type="ECO:0000256" key="1">
    <source>
        <dbReference type="SAM" id="MobiDB-lite"/>
    </source>
</evidence>
<feature type="compositionally biased region" description="Basic and acidic residues" evidence="1">
    <location>
        <begin position="366"/>
        <end position="386"/>
    </location>
</feature>
<accession>A0A9D7SHK2</accession>
<reference evidence="2" key="1">
    <citation type="submission" date="2020-10" db="EMBL/GenBank/DDBJ databases">
        <title>Connecting structure to function with the recovery of over 1000 high-quality activated sludge metagenome-assembled genomes encoding full-length rRNA genes using long-read sequencing.</title>
        <authorList>
            <person name="Singleton C.M."/>
            <person name="Petriglieri F."/>
            <person name="Kristensen J.M."/>
            <person name="Kirkegaard R.H."/>
            <person name="Michaelsen T.Y."/>
            <person name="Andersen M.H."/>
            <person name="Karst S.M."/>
            <person name="Dueholm M.S."/>
            <person name="Nielsen P.H."/>
            <person name="Albertsen M."/>
        </authorList>
    </citation>
    <scope>NUCLEOTIDE SEQUENCE</scope>
    <source>
        <strain evidence="2">Skiv_18-Q3-R9-52_MAXAC.067</strain>
    </source>
</reference>
<evidence type="ECO:0000313" key="2">
    <source>
        <dbReference type="EMBL" id="MBK9797812.1"/>
    </source>
</evidence>
<dbReference type="AlphaFoldDB" id="A0A9D7SHK2"/>
<organism evidence="2 3">
    <name type="scientific">Candidatus Geothrix skivensis</name>
    <dbReference type="NCBI Taxonomy" id="2954439"/>
    <lineage>
        <taxon>Bacteria</taxon>
        <taxon>Pseudomonadati</taxon>
        <taxon>Acidobacteriota</taxon>
        <taxon>Holophagae</taxon>
        <taxon>Holophagales</taxon>
        <taxon>Holophagaceae</taxon>
        <taxon>Geothrix</taxon>
    </lineage>
</organism>
<proteinExistence type="predicted"/>
<comment type="caution">
    <text evidence="2">The sequence shown here is derived from an EMBL/GenBank/DDBJ whole genome shotgun (WGS) entry which is preliminary data.</text>
</comment>
<gene>
    <name evidence="2" type="ORF">IPP58_15290</name>
</gene>
<name>A0A9D7SHK2_9BACT</name>
<feature type="region of interest" description="Disordered" evidence="1">
    <location>
        <begin position="359"/>
        <end position="386"/>
    </location>
</feature>
<sequence length="386" mass="43131">MRLVPIALSLLGATGALSGQSVVALADRQEIILKGQVLRRNPPSKGYTPIPDLPPILPGPEALGRVEMAWDGSKAYQVGFTPNRQWVAYTGTAFFTEYGDRRWFWAEPKVLPVKAGESLRLLGAWEDNLLLLLIAQNSKAKPQTPPPSEGDLVSQSLIRMDLITKEVTHLMDLQVVREARMTALFSQDAFYLFTATGKVVQVKVGTEPWSTNLLHSDFWREAGVTLCKDTGEFQNPFLFGQAFLDADGSILVPTQVFLPLERADIDLAWSKLPQTRKSELIQSGFWPVVAGKEVGWKDDVHFLRFDPSAKTFTQVPRSRFEHLVLEEDRNFMVRRFKVVEPSLAFTSDGDLILPLEQALQTSKAEPPLKEGKGAPKEKKDPNPRPQ</sequence>
<dbReference type="Proteomes" id="UP000886657">
    <property type="component" value="Unassembled WGS sequence"/>
</dbReference>
<protein>
    <submittedName>
        <fullName evidence="2">Uncharacterized protein</fullName>
    </submittedName>
</protein>